<feature type="region of interest" description="Disordered" evidence="4">
    <location>
        <begin position="95"/>
        <end position="114"/>
    </location>
</feature>
<dbReference type="Pfam" id="PF00994">
    <property type="entry name" value="MoCF_biosynth"/>
    <property type="match status" value="1"/>
</dbReference>
<dbReference type="GO" id="GO:0061599">
    <property type="term" value="F:molybdopterin molybdotransferase activity"/>
    <property type="evidence" value="ECO:0007669"/>
    <property type="project" value="UniProtKB-EC"/>
</dbReference>
<evidence type="ECO:0000256" key="4">
    <source>
        <dbReference type="SAM" id="MobiDB-lite"/>
    </source>
</evidence>
<name>S8C6N5_9LAMI</name>
<dbReference type="EC" id="2.10.1.1" evidence="2"/>
<keyword evidence="7" id="KW-1185">Reference proteome</keyword>
<dbReference type="InterPro" id="IPR036425">
    <property type="entry name" value="MoaB/Mog-like_dom_sf"/>
</dbReference>
<evidence type="ECO:0000256" key="2">
    <source>
        <dbReference type="ARBA" id="ARBA00013269"/>
    </source>
</evidence>
<dbReference type="AlphaFoldDB" id="S8C6N5"/>
<dbReference type="CDD" id="cd00886">
    <property type="entry name" value="MogA_MoaB"/>
    <property type="match status" value="1"/>
</dbReference>
<dbReference type="PANTHER" id="PTHR43764:SF1">
    <property type="entry name" value="MOLYBDOPTERIN MOLYBDOTRANSFERASE"/>
    <property type="match status" value="1"/>
</dbReference>
<dbReference type="InterPro" id="IPR001453">
    <property type="entry name" value="MoaB/Mog_dom"/>
</dbReference>
<reference evidence="6 7" key="1">
    <citation type="journal article" date="2013" name="BMC Genomics">
        <title>The miniature genome of a carnivorous plant Genlisea aurea contains a low number of genes and short non-coding sequences.</title>
        <authorList>
            <person name="Leushkin E.V."/>
            <person name="Sutormin R.A."/>
            <person name="Nabieva E.R."/>
            <person name="Penin A.A."/>
            <person name="Kondrashov A.S."/>
            <person name="Logacheva M.D."/>
        </authorList>
    </citation>
    <scope>NUCLEOTIDE SEQUENCE [LARGE SCALE GENOMIC DNA]</scope>
</reference>
<feature type="non-terminal residue" evidence="6">
    <location>
        <position position="1"/>
    </location>
</feature>
<accession>S8C6N5</accession>
<dbReference type="PROSITE" id="PS01078">
    <property type="entry name" value="MOCF_BIOSYNTHESIS_1"/>
    <property type="match status" value="1"/>
</dbReference>
<dbReference type="SUPFAM" id="SSF53218">
    <property type="entry name" value="Molybdenum cofactor biosynthesis proteins"/>
    <property type="match status" value="1"/>
</dbReference>
<evidence type="ECO:0000256" key="3">
    <source>
        <dbReference type="ARBA" id="ARBA00023150"/>
    </source>
</evidence>
<dbReference type="Proteomes" id="UP000015453">
    <property type="component" value="Unassembled WGS sequence"/>
</dbReference>
<evidence type="ECO:0000259" key="5">
    <source>
        <dbReference type="Pfam" id="PF00994"/>
    </source>
</evidence>
<dbReference type="InterPro" id="IPR008284">
    <property type="entry name" value="MoCF_biosynth_CS"/>
</dbReference>
<proteinExistence type="predicted"/>
<comment type="pathway">
    <text evidence="1">Cofactor biosynthesis; molybdopterin biosynthesis.</text>
</comment>
<dbReference type="NCBIfam" id="TIGR00177">
    <property type="entry name" value="molyb_syn"/>
    <property type="match status" value="1"/>
</dbReference>
<dbReference type="OrthoDB" id="4349954at2759"/>
<evidence type="ECO:0000256" key="1">
    <source>
        <dbReference type="ARBA" id="ARBA00005046"/>
    </source>
</evidence>
<dbReference type="Gene3D" id="3.40.980.10">
    <property type="entry name" value="MoaB/Mog-like domain"/>
    <property type="match status" value="1"/>
</dbReference>
<sequence length="114" mass="12292">DVDKVDLILTLGGTGFAPRDVTPEATKEVIRKETPGLLHIMMRESLKVTPFAVLSRAAAGIRGTTLIVNMPGNPNAVAECVEALVPCLKHALRQIKGDKREKHPRHVPHATDSG</sequence>
<evidence type="ECO:0000313" key="7">
    <source>
        <dbReference type="Proteomes" id="UP000015453"/>
    </source>
</evidence>
<evidence type="ECO:0000313" key="6">
    <source>
        <dbReference type="EMBL" id="EPS62424.1"/>
    </source>
</evidence>
<keyword evidence="3" id="KW-0501">Molybdenum cofactor biosynthesis</keyword>
<feature type="non-terminal residue" evidence="6">
    <location>
        <position position="114"/>
    </location>
</feature>
<dbReference type="PANTHER" id="PTHR43764">
    <property type="entry name" value="MOLYBDENUM COFACTOR BIOSYNTHESIS"/>
    <property type="match status" value="1"/>
</dbReference>
<dbReference type="EMBL" id="AUSU01006158">
    <property type="protein sequence ID" value="EPS62424.1"/>
    <property type="molecule type" value="Genomic_DNA"/>
</dbReference>
<feature type="domain" description="MoaB/Mog" evidence="5">
    <location>
        <begin position="3"/>
        <end position="90"/>
    </location>
</feature>
<organism evidence="6 7">
    <name type="scientific">Genlisea aurea</name>
    <dbReference type="NCBI Taxonomy" id="192259"/>
    <lineage>
        <taxon>Eukaryota</taxon>
        <taxon>Viridiplantae</taxon>
        <taxon>Streptophyta</taxon>
        <taxon>Embryophyta</taxon>
        <taxon>Tracheophyta</taxon>
        <taxon>Spermatophyta</taxon>
        <taxon>Magnoliopsida</taxon>
        <taxon>eudicotyledons</taxon>
        <taxon>Gunneridae</taxon>
        <taxon>Pentapetalae</taxon>
        <taxon>asterids</taxon>
        <taxon>lamiids</taxon>
        <taxon>Lamiales</taxon>
        <taxon>Lentibulariaceae</taxon>
        <taxon>Genlisea</taxon>
    </lineage>
</organism>
<dbReference type="InterPro" id="IPR051920">
    <property type="entry name" value="MPT_Adenylyltrnsfr/MoaC-Rel"/>
</dbReference>
<gene>
    <name evidence="6" type="ORF">M569_12368</name>
</gene>
<comment type="caution">
    <text evidence="6">The sequence shown here is derived from an EMBL/GenBank/DDBJ whole genome shotgun (WGS) entry which is preliminary data.</text>
</comment>
<dbReference type="GO" id="GO:0006777">
    <property type="term" value="P:Mo-molybdopterin cofactor biosynthetic process"/>
    <property type="evidence" value="ECO:0007669"/>
    <property type="project" value="UniProtKB-KW"/>
</dbReference>
<protein>
    <recommendedName>
        <fullName evidence="2">molybdopterin molybdotransferase</fullName>
        <ecNumber evidence="2">2.10.1.1</ecNumber>
    </recommendedName>
</protein>